<dbReference type="Proteomes" id="UP000823388">
    <property type="component" value="Chromosome 6K"/>
</dbReference>
<evidence type="ECO:0000313" key="2">
    <source>
        <dbReference type="Proteomes" id="UP000823388"/>
    </source>
</evidence>
<dbReference type="Pfam" id="PF00612">
    <property type="entry name" value="IQ"/>
    <property type="match status" value="1"/>
</dbReference>
<organism evidence="1 2">
    <name type="scientific">Panicum virgatum</name>
    <name type="common">Blackwell switchgrass</name>
    <dbReference type="NCBI Taxonomy" id="38727"/>
    <lineage>
        <taxon>Eukaryota</taxon>
        <taxon>Viridiplantae</taxon>
        <taxon>Streptophyta</taxon>
        <taxon>Embryophyta</taxon>
        <taxon>Tracheophyta</taxon>
        <taxon>Spermatophyta</taxon>
        <taxon>Magnoliopsida</taxon>
        <taxon>Liliopsida</taxon>
        <taxon>Poales</taxon>
        <taxon>Poaceae</taxon>
        <taxon>PACMAD clade</taxon>
        <taxon>Panicoideae</taxon>
        <taxon>Panicodae</taxon>
        <taxon>Paniceae</taxon>
        <taxon>Panicinae</taxon>
        <taxon>Panicum</taxon>
        <taxon>Panicum sect. Hiantes</taxon>
    </lineage>
</organism>
<dbReference type="AlphaFoldDB" id="A0A8T0R8S9"/>
<dbReference type="EMBL" id="CM029047">
    <property type="protein sequence ID" value="KAG2582192.1"/>
    <property type="molecule type" value="Genomic_DNA"/>
</dbReference>
<accession>A0A8T0R8S9</accession>
<evidence type="ECO:0000313" key="1">
    <source>
        <dbReference type="EMBL" id="KAG2582192.1"/>
    </source>
</evidence>
<gene>
    <name evidence="1" type="ORF">PVAP13_6KG092435</name>
</gene>
<proteinExistence type="predicted"/>
<reference evidence="1" key="1">
    <citation type="submission" date="2020-05" db="EMBL/GenBank/DDBJ databases">
        <title>WGS assembly of Panicum virgatum.</title>
        <authorList>
            <person name="Lovell J.T."/>
            <person name="Jenkins J."/>
            <person name="Shu S."/>
            <person name="Juenger T.E."/>
            <person name="Schmutz J."/>
        </authorList>
    </citation>
    <scope>NUCLEOTIDE SEQUENCE</scope>
    <source>
        <strain evidence="1">AP13</strain>
    </source>
</reference>
<dbReference type="PROSITE" id="PS50096">
    <property type="entry name" value="IQ"/>
    <property type="match status" value="1"/>
</dbReference>
<name>A0A8T0R8S9_PANVG</name>
<protein>
    <submittedName>
        <fullName evidence="1">Uncharacterized protein</fullName>
    </submittedName>
</protein>
<comment type="caution">
    <text evidence="1">The sequence shown here is derived from an EMBL/GenBank/DDBJ whole genome shotgun (WGS) entry which is preliminary data.</text>
</comment>
<dbReference type="InterPro" id="IPR000048">
    <property type="entry name" value="IQ_motif_EF-hand-BS"/>
</dbReference>
<keyword evidence="2" id="KW-1185">Reference proteome</keyword>
<dbReference type="SMART" id="SM00015">
    <property type="entry name" value="IQ"/>
    <property type="match status" value="1"/>
</dbReference>
<sequence length="194" mass="21179">MASAAGDPLSSMKDLCVDIRECCAQIQTVLLKLKESLRRKEAAVRLQAAARGFLARQRARLLHRSKRTDCSCLHPSEVAAALLQIGMPVAICWELLAVIPRRDNIVGGLVLAVLLAICSEQQDVILRRQAITGGAAPTTIRTKPPVVVLLHVSKSVHSWSWLWMVAGKFGGFPWDPGETSITCRSELLGDYEGL</sequence>